<keyword evidence="2" id="KW-1185">Reference proteome</keyword>
<evidence type="ECO:0000313" key="1">
    <source>
        <dbReference type="EMBL" id="TFK63176.1"/>
    </source>
</evidence>
<reference evidence="1 2" key="1">
    <citation type="journal article" date="2019" name="Nat. Ecol. Evol.">
        <title>Megaphylogeny resolves global patterns of mushroom evolution.</title>
        <authorList>
            <person name="Varga T."/>
            <person name="Krizsan K."/>
            <person name="Foldi C."/>
            <person name="Dima B."/>
            <person name="Sanchez-Garcia M."/>
            <person name="Sanchez-Ramirez S."/>
            <person name="Szollosi G.J."/>
            <person name="Szarkandi J.G."/>
            <person name="Papp V."/>
            <person name="Albert L."/>
            <person name="Andreopoulos W."/>
            <person name="Angelini C."/>
            <person name="Antonin V."/>
            <person name="Barry K.W."/>
            <person name="Bougher N.L."/>
            <person name="Buchanan P."/>
            <person name="Buyck B."/>
            <person name="Bense V."/>
            <person name="Catcheside P."/>
            <person name="Chovatia M."/>
            <person name="Cooper J."/>
            <person name="Damon W."/>
            <person name="Desjardin D."/>
            <person name="Finy P."/>
            <person name="Geml J."/>
            <person name="Haridas S."/>
            <person name="Hughes K."/>
            <person name="Justo A."/>
            <person name="Karasinski D."/>
            <person name="Kautmanova I."/>
            <person name="Kiss B."/>
            <person name="Kocsube S."/>
            <person name="Kotiranta H."/>
            <person name="LaButti K.M."/>
            <person name="Lechner B.E."/>
            <person name="Liimatainen K."/>
            <person name="Lipzen A."/>
            <person name="Lukacs Z."/>
            <person name="Mihaltcheva S."/>
            <person name="Morgado L.N."/>
            <person name="Niskanen T."/>
            <person name="Noordeloos M.E."/>
            <person name="Ohm R.A."/>
            <person name="Ortiz-Santana B."/>
            <person name="Ovrebo C."/>
            <person name="Racz N."/>
            <person name="Riley R."/>
            <person name="Savchenko A."/>
            <person name="Shiryaev A."/>
            <person name="Soop K."/>
            <person name="Spirin V."/>
            <person name="Szebenyi C."/>
            <person name="Tomsovsky M."/>
            <person name="Tulloss R.E."/>
            <person name="Uehling J."/>
            <person name="Grigoriev I.V."/>
            <person name="Vagvolgyi C."/>
            <person name="Papp T."/>
            <person name="Martin F.M."/>
            <person name="Miettinen O."/>
            <person name="Hibbett D.S."/>
            <person name="Nagy L.G."/>
        </authorList>
    </citation>
    <scope>NUCLEOTIDE SEQUENCE [LARGE SCALE GENOMIC DNA]</scope>
    <source>
        <strain evidence="1 2">NL-1719</strain>
    </source>
</reference>
<evidence type="ECO:0000313" key="2">
    <source>
        <dbReference type="Proteomes" id="UP000308600"/>
    </source>
</evidence>
<proteinExistence type="predicted"/>
<protein>
    <submittedName>
        <fullName evidence="1">Uncharacterized protein</fullName>
    </submittedName>
</protein>
<organism evidence="1 2">
    <name type="scientific">Pluteus cervinus</name>
    <dbReference type="NCBI Taxonomy" id="181527"/>
    <lineage>
        <taxon>Eukaryota</taxon>
        <taxon>Fungi</taxon>
        <taxon>Dikarya</taxon>
        <taxon>Basidiomycota</taxon>
        <taxon>Agaricomycotina</taxon>
        <taxon>Agaricomycetes</taxon>
        <taxon>Agaricomycetidae</taxon>
        <taxon>Agaricales</taxon>
        <taxon>Pluteineae</taxon>
        <taxon>Pluteaceae</taxon>
        <taxon>Pluteus</taxon>
    </lineage>
</organism>
<dbReference type="EMBL" id="ML208536">
    <property type="protein sequence ID" value="TFK63176.1"/>
    <property type="molecule type" value="Genomic_DNA"/>
</dbReference>
<name>A0ACD3ACD4_9AGAR</name>
<dbReference type="Proteomes" id="UP000308600">
    <property type="component" value="Unassembled WGS sequence"/>
</dbReference>
<sequence length="231" mass="25282">MVHRAADSRLLNNLLSHEKDYHKHLLSLLDTSHAALASASAYAAASQPPASTVILAVTSSFAAADEALLRYAGSVDEWRERLKQLKSLEEDIATIMRDREILVTRLIKASKNEKPNRDSILLAQHQPYPSSSTLSLKSDYTGTLNTSTKLAAAQSELQACEAHLAEKERELDALRTSAVRDGLSARCRAMIECGWPPMPSALGPVYPSRLSTSREQPTLIRITSRASHPSP</sequence>
<accession>A0ACD3ACD4</accession>
<gene>
    <name evidence="1" type="ORF">BDN72DRAFT_872367</name>
</gene>